<feature type="transmembrane region" description="Helical" evidence="1">
    <location>
        <begin position="153"/>
        <end position="180"/>
    </location>
</feature>
<keyword evidence="1" id="KW-0812">Transmembrane</keyword>
<feature type="transmembrane region" description="Helical" evidence="1">
    <location>
        <begin position="249"/>
        <end position="273"/>
    </location>
</feature>
<keyword evidence="1" id="KW-0472">Membrane</keyword>
<reference evidence="2 3" key="1">
    <citation type="submission" date="2020-03" db="EMBL/GenBank/DDBJ databases">
        <title>WGS of the type strain of Planosporangium spp.</title>
        <authorList>
            <person name="Thawai C."/>
        </authorList>
    </citation>
    <scope>NUCLEOTIDE SEQUENCE [LARGE SCALE GENOMIC DNA]</scope>
    <source>
        <strain evidence="2 3">TBRC 5610</strain>
    </source>
</reference>
<dbReference type="Proteomes" id="UP000722989">
    <property type="component" value="Unassembled WGS sequence"/>
</dbReference>
<evidence type="ECO:0000256" key="1">
    <source>
        <dbReference type="SAM" id="Phobius"/>
    </source>
</evidence>
<dbReference type="PANTHER" id="PTHR31272">
    <property type="entry name" value="CYTOCHROME C-TYPE BIOGENESIS PROTEIN HI_1454-RELATED"/>
    <property type="match status" value="1"/>
</dbReference>
<keyword evidence="1" id="KW-1133">Transmembrane helix</keyword>
<dbReference type="EMBL" id="JAATVY010000049">
    <property type="protein sequence ID" value="NJC74205.1"/>
    <property type="molecule type" value="Genomic_DNA"/>
</dbReference>
<sequence length="278" mass="27741">MLLALAAGVLAAVNPCGFALLPAYLSLLVVGDAPAACGVAVGRALAFTAAMTAGFVAVFGAFGLVLAPVAGLVQQHLPWFTIGFGLLLAALGGWLVAGRQLPALPWKVSRAPVLTRSALSMTLFGAAYALASLSCTIGPFLAIVGSSVRAGSILAGIGLFVAYAVGMGLVVGVLALAVALARASLVRRLRAVAAVLSRAGGVLLLVTGGYVAYYGRYELRATGPGGAPDGIVRAGTALQHEIAAGLERVGVVGIALAFAALLAGWAVVGWAAARRASR</sequence>
<organism evidence="2 3">
    <name type="scientific">Planosporangium thailandense</name>
    <dbReference type="NCBI Taxonomy" id="765197"/>
    <lineage>
        <taxon>Bacteria</taxon>
        <taxon>Bacillati</taxon>
        <taxon>Actinomycetota</taxon>
        <taxon>Actinomycetes</taxon>
        <taxon>Micromonosporales</taxon>
        <taxon>Micromonosporaceae</taxon>
        <taxon>Planosporangium</taxon>
    </lineage>
</organism>
<keyword evidence="3" id="KW-1185">Reference proteome</keyword>
<comment type="caution">
    <text evidence="2">The sequence shown here is derived from an EMBL/GenBank/DDBJ whole genome shotgun (WGS) entry which is preliminary data.</text>
</comment>
<accession>A0ABX0Y708</accession>
<feature type="transmembrane region" description="Helical" evidence="1">
    <location>
        <begin position="53"/>
        <end position="73"/>
    </location>
</feature>
<feature type="transmembrane region" description="Helical" evidence="1">
    <location>
        <begin position="118"/>
        <end position="141"/>
    </location>
</feature>
<gene>
    <name evidence="2" type="ORF">HC031_31490</name>
</gene>
<feature type="transmembrane region" description="Helical" evidence="1">
    <location>
        <begin position="192"/>
        <end position="213"/>
    </location>
</feature>
<feature type="transmembrane region" description="Helical" evidence="1">
    <location>
        <begin position="79"/>
        <end position="97"/>
    </location>
</feature>
<protein>
    <submittedName>
        <fullName evidence="2">Cytochrome c biogenesis protein CcdA</fullName>
    </submittedName>
</protein>
<name>A0ABX0Y708_9ACTN</name>
<evidence type="ECO:0000313" key="2">
    <source>
        <dbReference type="EMBL" id="NJC74205.1"/>
    </source>
</evidence>
<proteinExistence type="predicted"/>
<dbReference type="PANTHER" id="PTHR31272:SF4">
    <property type="entry name" value="CYTOCHROME C-TYPE BIOGENESIS PROTEIN HI_1454-RELATED"/>
    <property type="match status" value="1"/>
</dbReference>
<evidence type="ECO:0000313" key="3">
    <source>
        <dbReference type="Proteomes" id="UP000722989"/>
    </source>
</evidence>
<dbReference type="InterPro" id="IPR051790">
    <property type="entry name" value="Cytochrome_c-biogenesis_DsbD"/>
</dbReference>